<name>A0A438N234_EXOME</name>
<organism evidence="11 12">
    <name type="scientific">Exophiala mesophila</name>
    <name type="common">Black yeast-like fungus</name>
    <dbReference type="NCBI Taxonomy" id="212818"/>
    <lineage>
        <taxon>Eukaryota</taxon>
        <taxon>Fungi</taxon>
        <taxon>Dikarya</taxon>
        <taxon>Ascomycota</taxon>
        <taxon>Pezizomycotina</taxon>
        <taxon>Eurotiomycetes</taxon>
        <taxon>Chaetothyriomycetidae</taxon>
        <taxon>Chaetothyriales</taxon>
        <taxon>Herpotrichiellaceae</taxon>
        <taxon>Exophiala</taxon>
    </lineage>
</organism>
<comment type="subcellular location">
    <subcellularLocation>
        <location evidence="1">Golgi apparatus membrane</location>
        <topology evidence="1">Peripheral membrane protein</topology>
    </subcellularLocation>
</comment>
<dbReference type="EMBL" id="NAJM01000027">
    <property type="protein sequence ID" value="RVX69704.1"/>
    <property type="molecule type" value="Genomic_DNA"/>
</dbReference>
<evidence type="ECO:0000256" key="1">
    <source>
        <dbReference type="ARBA" id="ARBA00004395"/>
    </source>
</evidence>
<dbReference type="Pfam" id="PF24598">
    <property type="entry name" value="DOP1_C"/>
    <property type="match status" value="1"/>
</dbReference>
<dbReference type="GO" id="GO:0005829">
    <property type="term" value="C:cytosol"/>
    <property type="evidence" value="ECO:0007669"/>
    <property type="project" value="GOC"/>
</dbReference>
<comment type="similarity">
    <text evidence="6">Belongs to the DOP1 family.</text>
</comment>
<evidence type="ECO:0000256" key="2">
    <source>
        <dbReference type="ARBA" id="ARBA00022448"/>
    </source>
</evidence>
<reference evidence="11 12" key="1">
    <citation type="submission" date="2017-03" db="EMBL/GenBank/DDBJ databases">
        <title>Genomes of endolithic fungi from Antarctica.</title>
        <authorList>
            <person name="Coleine C."/>
            <person name="Masonjones S."/>
            <person name="Stajich J.E."/>
        </authorList>
    </citation>
    <scope>NUCLEOTIDE SEQUENCE [LARGE SCALE GENOMIC DNA]</scope>
    <source>
        <strain evidence="11 12">CCFEE 6314</strain>
    </source>
</reference>
<keyword evidence="4" id="KW-0333">Golgi apparatus</keyword>
<dbReference type="GO" id="GO:0005768">
    <property type="term" value="C:endosome"/>
    <property type="evidence" value="ECO:0007669"/>
    <property type="project" value="TreeGrafter"/>
</dbReference>
<protein>
    <submittedName>
        <fullName evidence="11">Uncharacterized protein</fullName>
    </submittedName>
</protein>
<evidence type="ECO:0000256" key="3">
    <source>
        <dbReference type="ARBA" id="ARBA00022927"/>
    </source>
</evidence>
<feature type="domain" description="DOP1-like C-terminal" evidence="10">
    <location>
        <begin position="1198"/>
        <end position="1656"/>
    </location>
</feature>
<evidence type="ECO:0000259" key="10">
    <source>
        <dbReference type="Pfam" id="PF24598"/>
    </source>
</evidence>
<comment type="caution">
    <text evidence="11">The sequence shown here is derived from an EMBL/GenBank/DDBJ whole genome shotgun (WGS) entry which is preliminary data.</text>
</comment>
<evidence type="ECO:0000259" key="8">
    <source>
        <dbReference type="Pfam" id="PF04118"/>
    </source>
</evidence>
<dbReference type="GO" id="GO:0005802">
    <property type="term" value="C:trans-Golgi network"/>
    <property type="evidence" value="ECO:0007669"/>
    <property type="project" value="TreeGrafter"/>
</dbReference>
<keyword evidence="5" id="KW-0472">Membrane</keyword>
<evidence type="ECO:0000313" key="12">
    <source>
        <dbReference type="Proteomes" id="UP000288859"/>
    </source>
</evidence>
<dbReference type="InterPro" id="IPR056458">
    <property type="entry name" value="TPR_DOP1_M"/>
</dbReference>
<dbReference type="InterPro" id="IPR007249">
    <property type="entry name" value="DOP1_N"/>
</dbReference>
<feature type="compositionally biased region" description="Polar residues" evidence="7">
    <location>
        <begin position="222"/>
        <end position="233"/>
    </location>
</feature>
<dbReference type="GO" id="GO:0006895">
    <property type="term" value="P:Golgi to endosome transport"/>
    <property type="evidence" value="ECO:0007669"/>
    <property type="project" value="InterPro"/>
</dbReference>
<keyword evidence="3" id="KW-0653">Protein transport</keyword>
<evidence type="ECO:0000313" key="11">
    <source>
        <dbReference type="EMBL" id="RVX69704.1"/>
    </source>
</evidence>
<feature type="region of interest" description="Disordered" evidence="7">
    <location>
        <begin position="212"/>
        <end position="233"/>
    </location>
</feature>
<evidence type="ECO:0000259" key="9">
    <source>
        <dbReference type="Pfam" id="PF24597"/>
    </source>
</evidence>
<dbReference type="Pfam" id="PF04118">
    <property type="entry name" value="Dopey_N"/>
    <property type="match status" value="1"/>
</dbReference>
<dbReference type="Proteomes" id="UP000288859">
    <property type="component" value="Unassembled WGS sequence"/>
</dbReference>
<dbReference type="VEuPathDB" id="FungiDB:PV10_06247"/>
<dbReference type="PANTHER" id="PTHR14042">
    <property type="entry name" value="DOPEY-RELATED"/>
    <property type="match status" value="1"/>
</dbReference>
<evidence type="ECO:0000256" key="6">
    <source>
        <dbReference type="ARBA" id="ARBA00046326"/>
    </source>
</evidence>
<keyword evidence="2" id="KW-0813">Transport</keyword>
<dbReference type="GO" id="GO:0015031">
    <property type="term" value="P:protein transport"/>
    <property type="evidence" value="ECO:0007669"/>
    <property type="project" value="UniProtKB-KW"/>
</dbReference>
<evidence type="ECO:0000256" key="7">
    <source>
        <dbReference type="SAM" id="MobiDB-lite"/>
    </source>
</evidence>
<dbReference type="Pfam" id="PF24597">
    <property type="entry name" value="TPR_DOP1_M"/>
    <property type="match status" value="1"/>
</dbReference>
<dbReference type="PANTHER" id="PTHR14042:SF24">
    <property type="entry name" value="PROTEIN DOPEY-1 HOMOLOG"/>
    <property type="match status" value="1"/>
</dbReference>
<accession>A0A438N234</accession>
<feature type="domain" description="DOP1 N-terminal" evidence="8">
    <location>
        <begin position="7"/>
        <end position="318"/>
    </location>
</feature>
<dbReference type="OrthoDB" id="297643at2759"/>
<evidence type="ECO:0000256" key="5">
    <source>
        <dbReference type="ARBA" id="ARBA00023136"/>
    </source>
</evidence>
<proteinExistence type="inferred from homology"/>
<feature type="domain" description="DOP1-like middle TPR" evidence="9">
    <location>
        <begin position="353"/>
        <end position="552"/>
    </location>
</feature>
<evidence type="ECO:0000256" key="4">
    <source>
        <dbReference type="ARBA" id="ARBA00023034"/>
    </source>
</evidence>
<dbReference type="InterPro" id="IPR040314">
    <property type="entry name" value="DOP1"/>
</dbReference>
<dbReference type="InterPro" id="IPR056457">
    <property type="entry name" value="DOP1_C"/>
</dbReference>
<dbReference type="GO" id="GO:0000139">
    <property type="term" value="C:Golgi membrane"/>
    <property type="evidence" value="ECO:0007669"/>
    <property type="project" value="UniProtKB-SubCell"/>
</dbReference>
<gene>
    <name evidence="11" type="ORF">B0A52_06348</name>
</gene>
<sequence length="1676" mass="187653">MSSDPKAVRRYHAGVERALGLFDASNEWADYIAFLSRLAKSLQASPPDADVPLRSTLAKYLALCLKPSLPAGVHQKALEVYDLIFSLLGKDGLSRDLAIWLPGFSQTLTFASLTTRPLFLSLYDEHLLRLPSQTLRPALRAIILSLLPGIEEENSEDFERTLKTFNQLRHLFVQDGIEEFFWQSFFLASITSVNKRPGALVYLTRYLPKLGPQRSASRDDSGQSASDDPSIQAIKSVTTPEPGLLLRCFATGLQDEQPLVQRGFLDLLVTHLPLNSSILQTQVVSQDLDLLVTAALSVVLKRDMSLNRRLWSWFVGREDKREGSTDLQTAATGVISSPISPQMTTSIPSKQDYFSEYGLKSVVRSLEKMISKQAAVPAERARPFRIMLSLMDRWVIGRQPVDALFIPAMRDLQKYQTKAPSQSSFDEVFRSANVFFDATEPHFVASQLYTLLRNGDLDLVEFIVSNFSLQEEDMTTTHLPILCLVMSQMIGEKLSEAEKAMNGNKSAISTVQLAKLLDGLIAAMPLGNRSSPSEQTTNNTDEAWRSKISEYYDRSAKVQSSKTSDISSALIAHSLLGSLGEALFSSLSQAEAQPLVPILTNALLNLIARVENHEALRKIQVGTKLMQNLAVKKANLIIQYESTRTTAKILDALHAYDKKMSTITEHEMLTIIPTLVSQFWEVLLPSTPQFHVEAVDQIWNLRYISRGLLLVDSKITEFMSGKSDFDDQMARFSTLWMHTRFPEVTVEFFSADKRESEAEIPWALLRYPVLGILDAAENNQPEDPRRVWLANLPSLRPIFKMVYSEAAQENSDFQMSQLSLFRIHKVLSIARQSASQRQDFFGAEGFTDTILDMCTEILSSRSDRKGPAKIAMSILRLITDEADLRGKPALMDFMVQQLSEPSEENPLQESILETLQGVFAKPNSEPPPNDLLPVLIAGISSNQVDYTIDRWIALLCNILPLYSTQILFAHMLKLTACFCDRTKGYFEAIQTLYGRPTTINPSDDELQDRSAKNPEKSINNLLAGLEYILARAHTHLADQNTGADPGTVAAPDATQSRSIANNRLTVILCMQDTMKLCGEIWAWRIVRRPVNMIGDSRSFNYVSSRLRTRTRRILENLADAEPQECLETLMGLWTESAREGTEQDATLNLMQSLDGARPKFMMPATFNAIYNRTNPSALDQTQKSSLSVDVNATELMAFLIAYTRALEDDLLEEIWTDCTAFLREVLANPMPHRQILLKLLEFVAVMCEKMENTNFGEVSKMRRELSDLCARLFTAIFTIKPVGTETLPQRLSEESKRSTDSMTLRRQKNSLTVGNTIEILCESLPVITNMLGDSDRLNTAISGIAVHITGPALRSRQFPQILSVDILRLLQMLSRSQPNNKVWRKDIMDAFNDAKFFQSPIALFDAGWLGLIRQVLIPEKALFGDILSRLTLPTTAGIMFGVGASAARTEADRRTQLLLKRISVLLIASETDAFVSEVGQIVRKVEELLTATAVSSPSSATRADIYTLLRAMALSFSEVQLVGIWPIVDAELRALFDVKEKEDDTISFTESSLLQGAKLLDLLLLLKPEEFQLHEWLFVTDTIDAIHPPHGFKSSAMADALGTQTSTTEVELPAVKSGTPKKPWLCNDGRKVEDTQSLLRPFFRQLSIHAFEDTYNLEEVDIEACRKDLLIDLFTE</sequence>